<keyword evidence="4" id="KW-1185">Reference proteome</keyword>
<dbReference type="Proteomes" id="UP000054018">
    <property type="component" value="Unassembled WGS sequence"/>
</dbReference>
<accession>A0A0C9ZAY8</accession>
<feature type="transmembrane region" description="Helical" evidence="2">
    <location>
        <begin position="253"/>
        <end position="279"/>
    </location>
</feature>
<evidence type="ECO:0000313" key="3">
    <source>
        <dbReference type="EMBL" id="KIK17053.1"/>
    </source>
</evidence>
<evidence type="ECO:0000256" key="1">
    <source>
        <dbReference type="SAM" id="MobiDB-lite"/>
    </source>
</evidence>
<keyword evidence="2" id="KW-1133">Transmembrane helix</keyword>
<feature type="compositionally biased region" description="Polar residues" evidence="1">
    <location>
        <begin position="93"/>
        <end position="107"/>
    </location>
</feature>
<evidence type="ECO:0000313" key="4">
    <source>
        <dbReference type="Proteomes" id="UP000054018"/>
    </source>
</evidence>
<evidence type="ECO:0000256" key="2">
    <source>
        <dbReference type="SAM" id="Phobius"/>
    </source>
</evidence>
<feature type="compositionally biased region" description="Polar residues" evidence="1">
    <location>
        <begin position="21"/>
        <end position="30"/>
    </location>
</feature>
<dbReference type="AlphaFoldDB" id="A0A0C9ZAY8"/>
<keyword evidence="2" id="KW-0812">Transmembrane</keyword>
<gene>
    <name evidence="3" type="ORF">PISMIDRAFT_236640</name>
</gene>
<feature type="region of interest" description="Disordered" evidence="1">
    <location>
        <begin position="20"/>
        <end position="54"/>
    </location>
</feature>
<protein>
    <submittedName>
        <fullName evidence="3">Uncharacterized protein</fullName>
    </submittedName>
</protein>
<reference evidence="4" key="2">
    <citation type="submission" date="2015-01" db="EMBL/GenBank/DDBJ databases">
        <title>Evolutionary Origins and Diversification of the Mycorrhizal Mutualists.</title>
        <authorList>
            <consortium name="DOE Joint Genome Institute"/>
            <consortium name="Mycorrhizal Genomics Consortium"/>
            <person name="Kohler A."/>
            <person name="Kuo A."/>
            <person name="Nagy L.G."/>
            <person name="Floudas D."/>
            <person name="Copeland A."/>
            <person name="Barry K.W."/>
            <person name="Cichocki N."/>
            <person name="Veneault-Fourrey C."/>
            <person name="LaButti K."/>
            <person name="Lindquist E.A."/>
            <person name="Lipzen A."/>
            <person name="Lundell T."/>
            <person name="Morin E."/>
            <person name="Murat C."/>
            <person name="Riley R."/>
            <person name="Ohm R."/>
            <person name="Sun H."/>
            <person name="Tunlid A."/>
            <person name="Henrissat B."/>
            <person name="Grigoriev I.V."/>
            <person name="Hibbett D.S."/>
            <person name="Martin F."/>
        </authorList>
    </citation>
    <scope>NUCLEOTIDE SEQUENCE [LARGE SCALE GENOMIC DNA]</scope>
    <source>
        <strain evidence="4">441</strain>
    </source>
</reference>
<feature type="region of interest" description="Disordered" evidence="1">
    <location>
        <begin position="71"/>
        <end position="127"/>
    </location>
</feature>
<dbReference type="STRING" id="765257.A0A0C9ZAY8"/>
<dbReference type="HOGENOM" id="CLU_032329_1_0_1"/>
<sequence>MPFSFTFSLSVPGLNNPFLAATSQSESGSHQRPVDNDRQLGHTASSSSSALIPARRIPIPPHRHRTLAATHLQSLSPPVPLARKRGWAPSSPEPSQATTNNTSTSGYLDTPAKYRNHMSEREPERETEEMIAGMCVLTSLSYRSSVKDRCTPDPKMMCACAWSACPAHMHVWTRVYVHNDMPSRPFTQHVLARCSPKLSYATFKPNHTFLNDHLFNSLLSPIHTHSFPSSLMHFNILIIINVDLPPAKRRRTLAGSIVSTALSAALIGTAVGLTVYRLWRDRGKDTNRTITDVTDDQPPPPYHPGDWVAAVAPPKQPEITPTPQSKRNAKSRHHVPTSTRRTPVVRQRRARVGVRAAGTPPPAHGASPHLTTFSSTSHPHPGFDIAPSQQTDGAKAESDTEFDEMDWIGGRLSQLIEEGQKALNREIVVMSDAKEDEVDDGEGDWEEEPEPSKPVISRRGSMRSLRSAVSPKKRRFDANEAYLPLPSSSRPSSSWQPTTPTSPRHAHTRGLSAEAERGSNHTPIIASFREDESSWGSAELRESMARARAQYMQNCREAQPYFCAYTRV</sequence>
<name>A0A0C9ZAY8_9AGAM</name>
<proteinExistence type="predicted"/>
<keyword evidence="2" id="KW-0472">Membrane</keyword>
<feature type="compositionally biased region" description="Low complexity" evidence="1">
    <location>
        <begin position="336"/>
        <end position="345"/>
    </location>
</feature>
<feature type="compositionally biased region" description="Low complexity" evidence="1">
    <location>
        <begin position="484"/>
        <end position="503"/>
    </location>
</feature>
<feature type="compositionally biased region" description="Acidic residues" evidence="1">
    <location>
        <begin position="434"/>
        <end position="449"/>
    </location>
</feature>
<dbReference type="OrthoDB" id="2507743at2759"/>
<feature type="region of interest" description="Disordered" evidence="1">
    <location>
        <begin position="312"/>
        <end position="400"/>
    </location>
</feature>
<feature type="compositionally biased region" description="Polar residues" evidence="1">
    <location>
        <begin position="369"/>
        <end position="378"/>
    </location>
</feature>
<organism evidence="3 4">
    <name type="scientific">Pisolithus microcarpus 441</name>
    <dbReference type="NCBI Taxonomy" id="765257"/>
    <lineage>
        <taxon>Eukaryota</taxon>
        <taxon>Fungi</taxon>
        <taxon>Dikarya</taxon>
        <taxon>Basidiomycota</taxon>
        <taxon>Agaricomycotina</taxon>
        <taxon>Agaricomycetes</taxon>
        <taxon>Agaricomycetidae</taxon>
        <taxon>Boletales</taxon>
        <taxon>Sclerodermatineae</taxon>
        <taxon>Pisolithaceae</taxon>
        <taxon>Pisolithus</taxon>
    </lineage>
</organism>
<feature type="region of interest" description="Disordered" evidence="1">
    <location>
        <begin position="433"/>
        <end position="536"/>
    </location>
</feature>
<reference evidence="3 4" key="1">
    <citation type="submission" date="2014-04" db="EMBL/GenBank/DDBJ databases">
        <authorList>
            <consortium name="DOE Joint Genome Institute"/>
            <person name="Kuo A."/>
            <person name="Kohler A."/>
            <person name="Costa M.D."/>
            <person name="Nagy L.G."/>
            <person name="Floudas D."/>
            <person name="Copeland A."/>
            <person name="Barry K.W."/>
            <person name="Cichocki N."/>
            <person name="Veneault-Fourrey C."/>
            <person name="LaButti K."/>
            <person name="Lindquist E.A."/>
            <person name="Lipzen A."/>
            <person name="Lundell T."/>
            <person name="Morin E."/>
            <person name="Murat C."/>
            <person name="Sun H."/>
            <person name="Tunlid A."/>
            <person name="Henrissat B."/>
            <person name="Grigoriev I.V."/>
            <person name="Hibbett D.S."/>
            <person name="Martin F."/>
            <person name="Nordberg H.P."/>
            <person name="Cantor M.N."/>
            <person name="Hua S.X."/>
        </authorList>
    </citation>
    <scope>NUCLEOTIDE SEQUENCE [LARGE SCALE GENOMIC DNA]</scope>
    <source>
        <strain evidence="3 4">441</strain>
    </source>
</reference>
<dbReference type="EMBL" id="KN833839">
    <property type="protein sequence ID" value="KIK17053.1"/>
    <property type="molecule type" value="Genomic_DNA"/>
</dbReference>